<dbReference type="Pfam" id="PF00293">
    <property type="entry name" value="NUDIX"/>
    <property type="match status" value="1"/>
</dbReference>
<comment type="cofactor">
    <cofactor evidence="1">
        <name>Mg(2+)</name>
        <dbReference type="ChEBI" id="CHEBI:18420"/>
    </cofactor>
</comment>
<dbReference type="eggNOG" id="COG1051">
    <property type="taxonomic scope" value="Bacteria"/>
</dbReference>
<dbReference type="GO" id="GO:0005829">
    <property type="term" value="C:cytosol"/>
    <property type="evidence" value="ECO:0007669"/>
    <property type="project" value="TreeGrafter"/>
</dbReference>
<feature type="domain" description="Nudix hydrolase" evidence="6">
    <location>
        <begin position="74"/>
        <end position="205"/>
    </location>
</feature>
<evidence type="ECO:0000313" key="7">
    <source>
        <dbReference type="EMBL" id="EFG09134.1"/>
    </source>
</evidence>
<dbReference type="CDD" id="cd03674">
    <property type="entry name" value="NUDIX_Hydrolase"/>
    <property type="match status" value="1"/>
</dbReference>
<dbReference type="Gene3D" id="3.90.79.10">
    <property type="entry name" value="Nucleoside Triphosphate Pyrophosphohydrolase"/>
    <property type="match status" value="1"/>
</dbReference>
<accession>E2Q4X5</accession>
<keyword evidence="8" id="KW-1185">Reference proteome</keyword>
<keyword evidence="4" id="KW-0460">Magnesium</keyword>
<evidence type="ECO:0000256" key="4">
    <source>
        <dbReference type="ARBA" id="ARBA00022842"/>
    </source>
</evidence>
<organism evidence="7 8">
    <name type="scientific">Streptomyces clavuligerus</name>
    <dbReference type="NCBI Taxonomy" id="1901"/>
    <lineage>
        <taxon>Bacteria</taxon>
        <taxon>Bacillati</taxon>
        <taxon>Actinomycetota</taxon>
        <taxon>Actinomycetes</taxon>
        <taxon>Kitasatosporales</taxon>
        <taxon>Streptomycetaceae</taxon>
        <taxon>Streptomyces</taxon>
    </lineage>
</organism>
<dbReference type="PROSITE" id="PS51462">
    <property type="entry name" value="NUDIX"/>
    <property type="match status" value="1"/>
</dbReference>
<dbReference type="AlphaFoldDB" id="E2Q4X5"/>
<evidence type="ECO:0000256" key="2">
    <source>
        <dbReference type="ARBA" id="ARBA00022723"/>
    </source>
</evidence>
<name>E2Q4X5_STRCL</name>
<feature type="region of interest" description="Disordered" evidence="5">
    <location>
        <begin position="1"/>
        <end position="34"/>
    </location>
</feature>
<dbReference type="PANTHER" id="PTHR42904">
    <property type="entry name" value="NUDIX HYDROLASE, NUDC SUBFAMILY"/>
    <property type="match status" value="1"/>
</dbReference>
<sequence>MSPSENTGTGTDEDAVERPDRRQDTAAAGLHGDAVRTLEGYTDREGHEEQEQLRQLYLGHLAARLDGMWKSCSAGHLTASALVVDPEHERVLLTLHRKLGMWLQMGGHCEPGDRTLAEAALREATEESGVRGLTLLGGGVPVRLDRHPIPAPCHWHLDVQYAALAPAGAVAEISEESLDLRWFGYDEVADVADTSVVRLLERTRAALAAPSSPVV</sequence>
<dbReference type="Proteomes" id="UP000002357">
    <property type="component" value="Chromosome"/>
</dbReference>
<keyword evidence="2" id="KW-0479">Metal-binding</keyword>
<reference evidence="7 8" key="1">
    <citation type="journal article" date="2010" name="Genome Biol. Evol.">
        <title>The sequence of a 1.8-mb bacterial linear plasmid reveals a rich evolutionary reservoir of secondary metabolic pathways.</title>
        <authorList>
            <person name="Medema M.H."/>
            <person name="Trefzer A."/>
            <person name="Kovalchuk A."/>
            <person name="van den Berg M."/>
            <person name="Mueller U."/>
            <person name="Heijne W."/>
            <person name="Wu L."/>
            <person name="Alam M.T."/>
            <person name="Ronning C.M."/>
            <person name="Nierman W.C."/>
            <person name="Bovenberg R.A.L."/>
            <person name="Breitling R."/>
            <person name="Takano E."/>
        </authorList>
    </citation>
    <scope>NUCLEOTIDE SEQUENCE [LARGE SCALE GENOMIC DNA]</scope>
    <source>
        <strain evidence="8">ATCC 27064 / DSM 738 / JCM 4710 / NBRC 13307 / NCIMB 12785 / NRRL 3585 / VKM Ac-602</strain>
    </source>
</reference>
<dbReference type="KEGG" id="sclf:BB341_08460"/>
<dbReference type="InterPro" id="IPR015797">
    <property type="entry name" value="NUDIX_hydrolase-like_dom_sf"/>
</dbReference>
<dbReference type="EMBL" id="CM000913">
    <property type="protein sequence ID" value="EFG09134.1"/>
    <property type="molecule type" value="Genomic_DNA"/>
</dbReference>
<dbReference type="InterPro" id="IPR000086">
    <property type="entry name" value="NUDIX_hydrolase_dom"/>
</dbReference>
<protein>
    <submittedName>
        <fullName evidence="7">NUDIX family protein</fullName>
    </submittedName>
</protein>
<evidence type="ECO:0000259" key="6">
    <source>
        <dbReference type="PROSITE" id="PS51462"/>
    </source>
</evidence>
<dbReference type="GO" id="GO:0019677">
    <property type="term" value="P:NAD+ catabolic process"/>
    <property type="evidence" value="ECO:0007669"/>
    <property type="project" value="TreeGrafter"/>
</dbReference>
<gene>
    <name evidence="7" type="ORF">SCLAV_4060</name>
</gene>
<evidence type="ECO:0000256" key="3">
    <source>
        <dbReference type="ARBA" id="ARBA00022801"/>
    </source>
</evidence>
<keyword evidence="3" id="KW-0378">Hydrolase</keyword>
<evidence type="ECO:0000256" key="1">
    <source>
        <dbReference type="ARBA" id="ARBA00001946"/>
    </source>
</evidence>
<feature type="compositionally biased region" description="Polar residues" evidence="5">
    <location>
        <begin position="1"/>
        <end position="10"/>
    </location>
</feature>
<dbReference type="InterPro" id="IPR050241">
    <property type="entry name" value="NAD-cap_RNA_hydrolase_NudC"/>
</dbReference>
<dbReference type="STRING" id="1901.BB341_08460"/>
<dbReference type="SUPFAM" id="SSF55811">
    <property type="entry name" value="Nudix"/>
    <property type="match status" value="1"/>
</dbReference>
<evidence type="ECO:0000256" key="5">
    <source>
        <dbReference type="SAM" id="MobiDB-lite"/>
    </source>
</evidence>
<proteinExistence type="predicted"/>
<dbReference type="GO" id="GO:0006742">
    <property type="term" value="P:NADP+ catabolic process"/>
    <property type="evidence" value="ECO:0007669"/>
    <property type="project" value="TreeGrafter"/>
</dbReference>
<dbReference type="GO" id="GO:0046872">
    <property type="term" value="F:metal ion binding"/>
    <property type="evidence" value="ECO:0007669"/>
    <property type="project" value="UniProtKB-KW"/>
</dbReference>
<evidence type="ECO:0000313" key="8">
    <source>
        <dbReference type="Proteomes" id="UP000002357"/>
    </source>
</evidence>
<dbReference type="PANTHER" id="PTHR42904:SF1">
    <property type="entry name" value="NUCLEOSIDE DIPHOSPHATE-LINKED MOIETY X MOTIF 17"/>
    <property type="match status" value="1"/>
</dbReference>
<dbReference type="GO" id="GO:0035529">
    <property type="term" value="F:NADH pyrophosphatase activity"/>
    <property type="evidence" value="ECO:0007669"/>
    <property type="project" value="TreeGrafter"/>
</dbReference>